<sequence length="121" mass="13550">MSFVRPIRDGKDYAQCRKVSRTMSSAMFLGLNLLCASLVSLVSLLNLPRHTPDILRDILCGLAVQDNQVMTRLPAKMTARRSPLKCDALNGIRTHETLIRGHAVDHPYPKVLEALDTVHHH</sequence>
<keyword evidence="1" id="KW-1133">Transmembrane helix</keyword>
<name>A0A523XL58_UNCT6</name>
<protein>
    <submittedName>
        <fullName evidence="2">Uncharacterized protein</fullName>
    </submittedName>
</protein>
<evidence type="ECO:0000313" key="2">
    <source>
        <dbReference type="EMBL" id="TET80021.1"/>
    </source>
</evidence>
<gene>
    <name evidence="2" type="ORF">E3J38_06405</name>
</gene>
<reference evidence="2 3" key="1">
    <citation type="submission" date="2019-03" db="EMBL/GenBank/DDBJ databases">
        <title>Metabolic potential of uncultured bacteria and archaea associated with petroleum seepage in deep-sea sediments.</title>
        <authorList>
            <person name="Dong X."/>
            <person name="Hubert C."/>
        </authorList>
    </citation>
    <scope>NUCLEOTIDE SEQUENCE [LARGE SCALE GENOMIC DNA]</scope>
    <source>
        <strain evidence="2">E29_bin36</strain>
    </source>
</reference>
<proteinExistence type="predicted"/>
<dbReference type="EMBL" id="SOIP01000377">
    <property type="protein sequence ID" value="TET80021.1"/>
    <property type="molecule type" value="Genomic_DNA"/>
</dbReference>
<keyword evidence="1" id="KW-0812">Transmembrane</keyword>
<dbReference type="AlphaFoldDB" id="A0A523XL58"/>
<evidence type="ECO:0000256" key="1">
    <source>
        <dbReference type="SAM" id="Phobius"/>
    </source>
</evidence>
<accession>A0A523XL58</accession>
<feature type="transmembrane region" description="Helical" evidence="1">
    <location>
        <begin position="27"/>
        <end position="47"/>
    </location>
</feature>
<evidence type="ECO:0000313" key="3">
    <source>
        <dbReference type="Proteomes" id="UP000315534"/>
    </source>
</evidence>
<comment type="caution">
    <text evidence="2">The sequence shown here is derived from an EMBL/GenBank/DDBJ whole genome shotgun (WGS) entry which is preliminary data.</text>
</comment>
<organism evidence="2 3">
    <name type="scientific">candidate division TA06 bacterium</name>
    <dbReference type="NCBI Taxonomy" id="2250710"/>
    <lineage>
        <taxon>Bacteria</taxon>
        <taxon>Bacteria division TA06</taxon>
    </lineage>
</organism>
<dbReference type="Proteomes" id="UP000315534">
    <property type="component" value="Unassembled WGS sequence"/>
</dbReference>
<keyword evidence="1" id="KW-0472">Membrane</keyword>